<feature type="compositionally biased region" description="Low complexity" evidence="4">
    <location>
        <begin position="86"/>
        <end position="95"/>
    </location>
</feature>
<keyword evidence="2 3" id="KW-0175">Coiled coil</keyword>
<dbReference type="Pfam" id="PF05911">
    <property type="entry name" value="FPP"/>
    <property type="match status" value="2"/>
</dbReference>
<evidence type="ECO:0000256" key="4">
    <source>
        <dbReference type="SAM" id="MobiDB-lite"/>
    </source>
</evidence>
<evidence type="ECO:0000256" key="1">
    <source>
        <dbReference type="ARBA" id="ARBA00005921"/>
    </source>
</evidence>
<feature type="compositionally biased region" description="Low complexity" evidence="4">
    <location>
        <begin position="19"/>
        <end position="28"/>
    </location>
</feature>
<keyword evidence="6" id="KW-1185">Reference proteome</keyword>
<dbReference type="InterPro" id="IPR008587">
    <property type="entry name" value="FPP_plant"/>
</dbReference>
<dbReference type="PANTHER" id="PTHR31580:SF49">
    <property type="entry name" value="FILAMENT-LIKE PLANT PROTEIN 3"/>
    <property type="match status" value="1"/>
</dbReference>
<evidence type="ECO:0000256" key="3">
    <source>
        <dbReference type="SAM" id="Coils"/>
    </source>
</evidence>
<dbReference type="EMBL" id="JACGCM010001609">
    <property type="protein sequence ID" value="KAF6152790.1"/>
    <property type="molecule type" value="Genomic_DNA"/>
</dbReference>
<feature type="compositionally biased region" description="Low complexity" evidence="4">
    <location>
        <begin position="62"/>
        <end position="71"/>
    </location>
</feature>
<feature type="compositionally biased region" description="Polar residues" evidence="4">
    <location>
        <begin position="647"/>
        <end position="657"/>
    </location>
</feature>
<feature type="region of interest" description="Disordered" evidence="4">
    <location>
        <begin position="1"/>
        <end position="95"/>
    </location>
</feature>
<protein>
    <recommendedName>
        <fullName evidence="7">Filament-like plant protein</fullName>
    </recommendedName>
</protein>
<name>A0A7J7MDC4_9MAGN</name>
<feature type="compositionally biased region" description="Basic and acidic residues" evidence="4">
    <location>
        <begin position="29"/>
        <end position="41"/>
    </location>
</feature>
<dbReference type="OrthoDB" id="128924at2759"/>
<evidence type="ECO:0008006" key="7">
    <source>
        <dbReference type="Google" id="ProtNLM"/>
    </source>
</evidence>
<reference evidence="5 6" key="1">
    <citation type="journal article" date="2020" name="IScience">
        <title>Genome Sequencing of the Endangered Kingdonia uniflora (Circaeasteraceae, Ranunculales) Reveals Potential Mechanisms of Evolutionary Specialization.</title>
        <authorList>
            <person name="Sun Y."/>
            <person name="Deng T."/>
            <person name="Zhang A."/>
            <person name="Moore M.J."/>
            <person name="Landis J.B."/>
            <person name="Lin N."/>
            <person name="Zhang H."/>
            <person name="Zhang X."/>
            <person name="Huang J."/>
            <person name="Zhang X."/>
            <person name="Sun H."/>
            <person name="Wang H."/>
        </authorList>
    </citation>
    <scope>NUCLEOTIDE SEQUENCE [LARGE SCALE GENOMIC DNA]</scope>
    <source>
        <strain evidence="5">TB1705</strain>
        <tissue evidence="5">Leaf</tissue>
    </source>
</reference>
<gene>
    <name evidence="5" type="ORF">GIB67_004619</name>
</gene>
<sequence length="703" mass="77970">MDRKSWPWKRKSSEKNSGETESSGSISSHSERYSDDQEASKRSSNHNSQSPEVTSKVKNSGEEVVSGSVKSEASRGSPNQNSQSPEVTSKVRTSVEEVVSETVKNLREKLSAALLNISAKEDLVKQHSKVAEEAVSGWEKAEKEVETLKDQLEAAIQKNSVLENRVGRLDGALKECVRQLNQGRVEEEQKIHDAVAKKTHELESIKLELENQLFELHTQVDAAKADLDLRPIFETVEKENTVLKLELLARVEDLEIATLERDLSVEAAETASKQHLESIKKVAKLEAECRRLRATARKASSFNDQKSITTSSACVESLADSQSDCGERLLTLDTDMQKLSNLEFNGCEPSCSDSWASALILELDQFKNEKSVRNLGSSSSVEIDFMHDFLEQERFVALQEKKKVVSDQPSDADLETKLKLKAMIERTSELEEKLEKVEAEKVELEVALAESQDRLETSQNQLSQAEEKLLELQRHLNLAFESKLTSEVELVALNAKREAVESELVSVDAEVRSLRAKVVSLETEVQAEQALSAEITAKCRKLEDELSKRKLEMELRRSTSLNGELKIKQDKELAVAAGKLAECQNTMASLGRQLRSLASLEDFMMDSDKPLEMTSGGVSPIPMSGEEMWTLHSNNTFLPKKELHTPKVNSSDSSGPSMNGKDEESPQSHSSSSSTSSVSHAMVGSEKTKKGFGKLFARNKSSS</sequence>
<accession>A0A7J7MDC4</accession>
<comment type="similarity">
    <text evidence="1">Belongs to the FPP family.</text>
</comment>
<feature type="compositionally biased region" description="Low complexity" evidence="4">
    <location>
        <begin position="667"/>
        <end position="679"/>
    </location>
</feature>
<evidence type="ECO:0000313" key="5">
    <source>
        <dbReference type="EMBL" id="KAF6152790.1"/>
    </source>
</evidence>
<comment type="caution">
    <text evidence="5">The sequence shown here is derived from an EMBL/GenBank/DDBJ whole genome shotgun (WGS) entry which is preliminary data.</text>
</comment>
<feature type="coiled-coil region" evidence="3">
    <location>
        <begin position="420"/>
        <end position="545"/>
    </location>
</feature>
<feature type="coiled-coil region" evidence="3">
    <location>
        <begin position="103"/>
        <end position="165"/>
    </location>
</feature>
<feature type="compositionally biased region" description="Basic and acidic residues" evidence="4">
    <location>
        <begin position="1"/>
        <end position="18"/>
    </location>
</feature>
<feature type="compositionally biased region" description="Polar residues" evidence="4">
    <location>
        <begin position="74"/>
        <end position="85"/>
    </location>
</feature>
<organism evidence="5 6">
    <name type="scientific">Kingdonia uniflora</name>
    <dbReference type="NCBI Taxonomy" id="39325"/>
    <lineage>
        <taxon>Eukaryota</taxon>
        <taxon>Viridiplantae</taxon>
        <taxon>Streptophyta</taxon>
        <taxon>Embryophyta</taxon>
        <taxon>Tracheophyta</taxon>
        <taxon>Spermatophyta</taxon>
        <taxon>Magnoliopsida</taxon>
        <taxon>Ranunculales</taxon>
        <taxon>Circaeasteraceae</taxon>
        <taxon>Kingdonia</taxon>
    </lineage>
</organism>
<evidence type="ECO:0000313" key="6">
    <source>
        <dbReference type="Proteomes" id="UP000541444"/>
    </source>
</evidence>
<proteinExistence type="inferred from homology"/>
<feature type="region of interest" description="Disordered" evidence="4">
    <location>
        <begin position="642"/>
        <end position="703"/>
    </location>
</feature>
<dbReference type="PANTHER" id="PTHR31580">
    <property type="entry name" value="FILAMENT-LIKE PLANT PROTEIN 4"/>
    <property type="match status" value="1"/>
</dbReference>
<dbReference type="AlphaFoldDB" id="A0A7J7MDC4"/>
<evidence type="ECO:0000256" key="2">
    <source>
        <dbReference type="ARBA" id="ARBA00023054"/>
    </source>
</evidence>
<dbReference type="Proteomes" id="UP000541444">
    <property type="component" value="Unassembled WGS sequence"/>
</dbReference>